<name>A0AA39J190_ARMTA</name>
<proteinExistence type="predicted"/>
<protein>
    <submittedName>
        <fullName evidence="1">Uncharacterized protein</fullName>
    </submittedName>
</protein>
<reference evidence="1" key="1">
    <citation type="submission" date="2023-06" db="EMBL/GenBank/DDBJ databases">
        <authorList>
            <consortium name="Lawrence Berkeley National Laboratory"/>
            <person name="Ahrendt S."/>
            <person name="Sahu N."/>
            <person name="Indic B."/>
            <person name="Wong-Bajracharya J."/>
            <person name="Merenyi Z."/>
            <person name="Ke H.-M."/>
            <person name="Monk M."/>
            <person name="Kocsube S."/>
            <person name="Drula E."/>
            <person name="Lipzen A."/>
            <person name="Balint B."/>
            <person name="Henrissat B."/>
            <person name="Andreopoulos B."/>
            <person name="Martin F.M."/>
            <person name="Harder C.B."/>
            <person name="Rigling D."/>
            <person name="Ford K.L."/>
            <person name="Foster G.D."/>
            <person name="Pangilinan J."/>
            <person name="Papanicolaou A."/>
            <person name="Barry K."/>
            <person name="LaButti K."/>
            <person name="Viragh M."/>
            <person name="Koriabine M."/>
            <person name="Yan M."/>
            <person name="Riley R."/>
            <person name="Champramary S."/>
            <person name="Plett K.L."/>
            <person name="Tsai I.J."/>
            <person name="Slot J."/>
            <person name="Sipos G."/>
            <person name="Plett J."/>
            <person name="Nagy L.G."/>
            <person name="Grigoriev I.V."/>
        </authorList>
    </citation>
    <scope>NUCLEOTIDE SEQUENCE</scope>
    <source>
        <strain evidence="1">CCBAS 213</strain>
    </source>
</reference>
<keyword evidence="2" id="KW-1185">Reference proteome</keyword>
<gene>
    <name evidence="1" type="ORF">EV420DRAFT_1654077</name>
</gene>
<accession>A0AA39J190</accession>
<evidence type="ECO:0000313" key="2">
    <source>
        <dbReference type="Proteomes" id="UP001175211"/>
    </source>
</evidence>
<dbReference type="RefSeq" id="XP_060321700.1">
    <property type="nucleotide sequence ID" value="XM_060478786.1"/>
</dbReference>
<evidence type="ECO:0000313" key="1">
    <source>
        <dbReference type="EMBL" id="KAK0434272.1"/>
    </source>
</evidence>
<comment type="caution">
    <text evidence="1">The sequence shown here is derived from an EMBL/GenBank/DDBJ whole genome shotgun (WGS) entry which is preliminary data.</text>
</comment>
<dbReference type="EMBL" id="JAUEPS010000192">
    <property type="protein sequence ID" value="KAK0434272.1"/>
    <property type="molecule type" value="Genomic_DNA"/>
</dbReference>
<organism evidence="1 2">
    <name type="scientific">Armillaria tabescens</name>
    <name type="common">Ringless honey mushroom</name>
    <name type="synonym">Agaricus tabescens</name>
    <dbReference type="NCBI Taxonomy" id="1929756"/>
    <lineage>
        <taxon>Eukaryota</taxon>
        <taxon>Fungi</taxon>
        <taxon>Dikarya</taxon>
        <taxon>Basidiomycota</taxon>
        <taxon>Agaricomycotina</taxon>
        <taxon>Agaricomycetes</taxon>
        <taxon>Agaricomycetidae</taxon>
        <taxon>Agaricales</taxon>
        <taxon>Marasmiineae</taxon>
        <taxon>Physalacriaceae</taxon>
        <taxon>Desarmillaria</taxon>
    </lineage>
</organism>
<sequence>MNVFPVGSRVLFYDSSGRIVGGVVESTSHMADGTQMVLVKRDSGGGCKCVSWLVGGNVEDGEDNWDKAHIAKGP</sequence>
<dbReference type="GeneID" id="85362334"/>
<dbReference type="AlphaFoldDB" id="A0AA39J190"/>
<dbReference type="Proteomes" id="UP001175211">
    <property type="component" value="Unassembled WGS sequence"/>
</dbReference>